<dbReference type="InterPro" id="IPR050090">
    <property type="entry name" value="Tyrosine_recombinase_XerCD"/>
</dbReference>
<dbReference type="Gene3D" id="1.10.443.10">
    <property type="entry name" value="Intergrase catalytic core"/>
    <property type="match status" value="1"/>
</dbReference>
<comment type="similarity">
    <text evidence="9">Belongs to the 'phage' integrase family. XerC subfamily.</text>
</comment>
<dbReference type="Pfam" id="PF00589">
    <property type="entry name" value="Phage_integrase"/>
    <property type="match status" value="1"/>
</dbReference>
<evidence type="ECO:0000256" key="7">
    <source>
        <dbReference type="ARBA" id="ARBA00023172"/>
    </source>
</evidence>
<gene>
    <name evidence="9" type="primary">xerC</name>
    <name evidence="12" type="ORF">ENT73_05760</name>
</gene>
<evidence type="ECO:0000313" key="12">
    <source>
        <dbReference type="EMBL" id="HGV55573.1"/>
    </source>
</evidence>
<dbReference type="AlphaFoldDB" id="A0A832GM56"/>
<dbReference type="GO" id="GO:0005737">
    <property type="term" value="C:cytoplasm"/>
    <property type="evidence" value="ECO:0007669"/>
    <property type="project" value="UniProtKB-SubCell"/>
</dbReference>
<dbReference type="InterPro" id="IPR002104">
    <property type="entry name" value="Integrase_catalytic"/>
</dbReference>
<dbReference type="Gene3D" id="1.10.150.130">
    <property type="match status" value="1"/>
</dbReference>
<comment type="subunit">
    <text evidence="9">Forms a cyclic heterotetrameric complex composed of two molecules of XerC and two molecules of XerD.</text>
</comment>
<comment type="caution">
    <text evidence="12">The sequence shown here is derived from an EMBL/GenBank/DDBJ whole genome shotgun (WGS) entry which is preliminary data.</text>
</comment>
<dbReference type="EMBL" id="DSZU01000099">
    <property type="protein sequence ID" value="HGV55573.1"/>
    <property type="molecule type" value="Genomic_DNA"/>
</dbReference>
<feature type="domain" description="Core-binding (CB)" evidence="11">
    <location>
        <begin position="1"/>
        <end position="84"/>
    </location>
</feature>
<proteinExistence type="inferred from homology"/>
<evidence type="ECO:0000256" key="9">
    <source>
        <dbReference type="HAMAP-Rule" id="MF_01808"/>
    </source>
</evidence>
<dbReference type="InterPro" id="IPR011010">
    <property type="entry name" value="DNA_brk_join_enz"/>
</dbReference>
<feature type="active site" evidence="9">
    <location>
        <position position="266"/>
    </location>
</feature>
<dbReference type="SUPFAM" id="SSF56349">
    <property type="entry name" value="DNA breaking-rejoining enzymes"/>
    <property type="match status" value="1"/>
</dbReference>
<dbReference type="PANTHER" id="PTHR30349">
    <property type="entry name" value="PHAGE INTEGRASE-RELATED"/>
    <property type="match status" value="1"/>
</dbReference>
<dbReference type="InterPro" id="IPR010998">
    <property type="entry name" value="Integrase_recombinase_N"/>
</dbReference>
<keyword evidence="7 9" id="KW-0233">DNA recombination</keyword>
<dbReference type="InterPro" id="IPR004107">
    <property type="entry name" value="Integrase_SAM-like_N"/>
</dbReference>
<keyword evidence="3 9" id="KW-0132">Cell division</keyword>
<dbReference type="InterPro" id="IPR013762">
    <property type="entry name" value="Integrase-like_cat_sf"/>
</dbReference>
<feature type="active site" evidence="9">
    <location>
        <position position="145"/>
    </location>
</feature>
<feature type="active site" description="O-(3'-phospho-DNA)-tyrosine intermediate" evidence="9">
    <location>
        <position position="275"/>
    </location>
</feature>
<organism evidence="12">
    <name type="scientific">Caldimicrobium thiodismutans</name>
    <dbReference type="NCBI Taxonomy" id="1653476"/>
    <lineage>
        <taxon>Bacteria</taxon>
        <taxon>Pseudomonadati</taxon>
        <taxon>Thermodesulfobacteriota</taxon>
        <taxon>Thermodesulfobacteria</taxon>
        <taxon>Thermodesulfobacteriales</taxon>
        <taxon>Thermodesulfobacteriaceae</taxon>
        <taxon>Caldimicrobium</taxon>
    </lineage>
</organism>
<evidence type="ECO:0000256" key="2">
    <source>
        <dbReference type="ARBA" id="ARBA00022490"/>
    </source>
</evidence>
<dbReference type="NCBIfam" id="NF001399">
    <property type="entry name" value="PRK00283.1"/>
    <property type="match status" value="1"/>
</dbReference>
<dbReference type="InterPro" id="IPR023009">
    <property type="entry name" value="Tyrosine_recombinase_XerC/XerD"/>
</dbReference>
<keyword evidence="8 9" id="KW-0131">Cell cycle</keyword>
<feature type="active site" evidence="9">
    <location>
        <position position="243"/>
    </location>
</feature>
<keyword evidence="6 9" id="KW-0238">DNA-binding</keyword>
<dbReference type="HAMAP" id="MF_01808">
    <property type="entry name" value="Recomb_XerC_XerD"/>
    <property type="match status" value="1"/>
</dbReference>
<evidence type="ECO:0000256" key="1">
    <source>
        <dbReference type="ARBA" id="ARBA00004496"/>
    </source>
</evidence>
<dbReference type="PANTHER" id="PTHR30349:SF81">
    <property type="entry name" value="TYROSINE RECOMBINASE XERC"/>
    <property type="match status" value="1"/>
</dbReference>
<evidence type="ECO:0000259" key="11">
    <source>
        <dbReference type="PROSITE" id="PS51900"/>
    </source>
</evidence>
<dbReference type="PROSITE" id="PS51898">
    <property type="entry name" value="TYR_RECOMBINASE"/>
    <property type="match status" value="1"/>
</dbReference>
<feature type="domain" description="Tyr recombinase" evidence="10">
    <location>
        <begin position="105"/>
        <end position="288"/>
    </location>
</feature>
<evidence type="ECO:0000256" key="4">
    <source>
        <dbReference type="ARBA" id="ARBA00022829"/>
    </source>
</evidence>
<comment type="subcellular location">
    <subcellularLocation>
        <location evidence="1 9">Cytoplasm</location>
    </subcellularLocation>
</comment>
<dbReference type="Pfam" id="PF02899">
    <property type="entry name" value="Phage_int_SAM_1"/>
    <property type="match status" value="1"/>
</dbReference>
<evidence type="ECO:0000259" key="10">
    <source>
        <dbReference type="PROSITE" id="PS51898"/>
    </source>
</evidence>
<dbReference type="CDD" id="cd00798">
    <property type="entry name" value="INT_XerDC_C"/>
    <property type="match status" value="1"/>
</dbReference>
<sequence length="299" mass="35082">MRQEIEAFLRSLKNEKNYSSHTLRSYAVDLEQFFKHLEEIQIDLKEVKSTHLKAFILKLKEKGLKGASLARKLSAIKSFLKYLYREGKLERLPFTQFTFLRGTQRLPYVPLEEEINKLIDDIDGETFEARRKRALCELLYGAGLRVSEVAHLRLEDLNWEANTIRVRGKGNKERLLPLGKRAKEALRLYLEAREALLKDLKKESKYLFLNRKGGRLTERWIFEIIKREGKNFGLPRLHPHALRHAFATHLLNAGMDLRSIQELLGHSSIASTQRYTLVNYEYLLKVYHEAHPRARSKEK</sequence>
<dbReference type="GO" id="GO:0051301">
    <property type="term" value="P:cell division"/>
    <property type="evidence" value="ECO:0007669"/>
    <property type="project" value="UniProtKB-KW"/>
</dbReference>
<evidence type="ECO:0000256" key="3">
    <source>
        <dbReference type="ARBA" id="ARBA00022618"/>
    </source>
</evidence>
<accession>A0A832GM56</accession>
<keyword evidence="2 9" id="KW-0963">Cytoplasm</keyword>
<feature type="active site" evidence="9">
    <location>
        <position position="240"/>
    </location>
</feature>
<name>A0A832GM56_9BACT</name>
<dbReference type="GO" id="GO:0007059">
    <property type="term" value="P:chromosome segregation"/>
    <property type="evidence" value="ECO:0007669"/>
    <property type="project" value="UniProtKB-UniRule"/>
</dbReference>
<dbReference type="GO" id="GO:0006313">
    <property type="term" value="P:DNA transposition"/>
    <property type="evidence" value="ECO:0007669"/>
    <property type="project" value="UniProtKB-UniRule"/>
</dbReference>
<reference evidence="12" key="1">
    <citation type="journal article" date="2020" name="mSystems">
        <title>Genome- and Community-Level Interaction Insights into Carbon Utilization and Element Cycling Functions of Hydrothermarchaeota in Hydrothermal Sediment.</title>
        <authorList>
            <person name="Zhou Z."/>
            <person name="Liu Y."/>
            <person name="Xu W."/>
            <person name="Pan J."/>
            <person name="Luo Z.H."/>
            <person name="Li M."/>
        </authorList>
    </citation>
    <scope>NUCLEOTIDE SEQUENCE [LARGE SCALE GENOMIC DNA]</scope>
    <source>
        <strain evidence="12">SpSt-605</strain>
    </source>
</reference>
<protein>
    <recommendedName>
        <fullName evidence="9">Tyrosine recombinase XerC</fullName>
    </recommendedName>
</protein>
<dbReference type="NCBIfam" id="NF040815">
    <property type="entry name" value="recomb_XerA_Arch"/>
    <property type="match status" value="1"/>
</dbReference>
<dbReference type="PROSITE" id="PS51900">
    <property type="entry name" value="CB"/>
    <property type="match status" value="1"/>
</dbReference>
<dbReference type="GO" id="GO:0009037">
    <property type="term" value="F:tyrosine-based site-specific recombinase activity"/>
    <property type="evidence" value="ECO:0007669"/>
    <property type="project" value="UniProtKB-UniRule"/>
</dbReference>
<keyword evidence="4 9" id="KW-0159">Chromosome partition</keyword>
<keyword evidence="5 9" id="KW-0229">DNA integration</keyword>
<evidence type="ECO:0000256" key="6">
    <source>
        <dbReference type="ARBA" id="ARBA00023125"/>
    </source>
</evidence>
<dbReference type="InterPro" id="IPR044068">
    <property type="entry name" value="CB"/>
</dbReference>
<comment type="function">
    <text evidence="9">Site-specific tyrosine recombinase, which acts by catalyzing the cutting and rejoining of the recombining DNA molecules. The XerC-XerD complex is essential to convert dimers of the bacterial chromosome into monomers to permit their segregation at cell division. It also contributes to the segregational stability of plasmids.</text>
</comment>
<evidence type="ECO:0000256" key="8">
    <source>
        <dbReference type="ARBA" id="ARBA00023306"/>
    </source>
</evidence>
<feature type="active site" evidence="9">
    <location>
        <position position="169"/>
    </location>
</feature>
<dbReference type="GO" id="GO:0003677">
    <property type="term" value="F:DNA binding"/>
    <property type="evidence" value="ECO:0007669"/>
    <property type="project" value="UniProtKB-UniRule"/>
</dbReference>
<evidence type="ECO:0000256" key="5">
    <source>
        <dbReference type="ARBA" id="ARBA00022908"/>
    </source>
</evidence>